<sequence length="258" mass="27633">MLAALRGVLRDSKLSEEARCSRAALGLQLLLSLADEDAMRAACMVLDAPSLSDEALLCACQAASQPDVSGRSAAAFVRVALLPRLQALDQPASRTLFAALLCMMKQHARVLLDELVVPAMWSRAGELTAAQAEALQRLVREAPAPLLGRALAAFLRGEGGEPTRWTEPQAALLQTLLSRAPPLEPGCVAELLLQADAYVEALRKSLKFANLLNTLVRSHGAQLLAHIPAVRRVAERLDSFMKKTILAAIAKLDTTSTT</sequence>
<name>A0A0M0JJ71_9EUKA</name>
<dbReference type="Pfam" id="PF11510">
    <property type="entry name" value="FA_FANCE"/>
    <property type="match status" value="1"/>
</dbReference>
<keyword evidence="3" id="KW-1185">Reference proteome</keyword>
<dbReference type="Gene3D" id="1.25.40.480">
    <property type="match status" value="1"/>
</dbReference>
<proteinExistence type="predicted"/>
<reference evidence="3" key="1">
    <citation type="journal article" date="2015" name="PLoS Genet.">
        <title>Genome Sequence and Transcriptome Analyses of Chrysochromulina tobin: Metabolic Tools for Enhanced Algal Fitness in the Prominent Order Prymnesiales (Haptophyceae).</title>
        <authorList>
            <person name="Hovde B.T."/>
            <person name="Deodato C.R."/>
            <person name="Hunsperger H.M."/>
            <person name="Ryken S.A."/>
            <person name="Yost W."/>
            <person name="Jha R.K."/>
            <person name="Patterson J."/>
            <person name="Monnat R.J. Jr."/>
            <person name="Barlow S.B."/>
            <person name="Starkenburg S.R."/>
            <person name="Cattolico R.A."/>
        </authorList>
    </citation>
    <scope>NUCLEOTIDE SEQUENCE</scope>
    <source>
        <strain evidence="3">CCMP291</strain>
    </source>
</reference>
<accession>A0A0M0JJ71</accession>
<dbReference type="AlphaFoldDB" id="A0A0M0JJ71"/>
<gene>
    <name evidence="2" type="ORF">Ctob_006528</name>
</gene>
<protein>
    <submittedName>
        <fullName evidence="2">Fanconi anemia group e</fullName>
    </submittedName>
</protein>
<organism evidence="2 3">
    <name type="scientific">Chrysochromulina tobinii</name>
    <dbReference type="NCBI Taxonomy" id="1460289"/>
    <lineage>
        <taxon>Eukaryota</taxon>
        <taxon>Haptista</taxon>
        <taxon>Haptophyta</taxon>
        <taxon>Prymnesiophyceae</taxon>
        <taxon>Prymnesiales</taxon>
        <taxon>Chrysochromulinaceae</taxon>
        <taxon>Chrysochromulina</taxon>
    </lineage>
</organism>
<evidence type="ECO:0000259" key="1">
    <source>
        <dbReference type="Pfam" id="PF11510"/>
    </source>
</evidence>
<feature type="domain" description="Fanconi Anaemia group E protein C-terminal" evidence="1">
    <location>
        <begin position="25"/>
        <end position="249"/>
    </location>
</feature>
<evidence type="ECO:0000313" key="3">
    <source>
        <dbReference type="Proteomes" id="UP000037460"/>
    </source>
</evidence>
<evidence type="ECO:0000313" key="2">
    <source>
        <dbReference type="EMBL" id="KOO26515.1"/>
    </source>
</evidence>
<comment type="caution">
    <text evidence="2">The sequence shown here is derived from an EMBL/GenBank/DDBJ whole genome shotgun (WGS) entry which is preliminary data.</text>
</comment>
<dbReference type="GO" id="GO:0043240">
    <property type="term" value="C:Fanconi anaemia nuclear complex"/>
    <property type="evidence" value="ECO:0007669"/>
    <property type="project" value="InterPro"/>
</dbReference>
<dbReference type="OrthoDB" id="2449818at2759"/>
<dbReference type="EMBL" id="JWZX01002841">
    <property type="protein sequence ID" value="KOO26515.1"/>
    <property type="molecule type" value="Genomic_DNA"/>
</dbReference>
<dbReference type="GO" id="GO:0036297">
    <property type="term" value="P:interstrand cross-link repair"/>
    <property type="evidence" value="ECO:0007669"/>
    <property type="project" value="InterPro"/>
</dbReference>
<dbReference type="PANTHER" id="PTHR32094:SF5">
    <property type="entry name" value="FANCONI ANEMIA GROUP E PROTEIN"/>
    <property type="match status" value="1"/>
</dbReference>
<dbReference type="Proteomes" id="UP000037460">
    <property type="component" value="Unassembled WGS sequence"/>
</dbReference>
<dbReference type="PANTHER" id="PTHR32094">
    <property type="entry name" value="FANCONI ANEMIA GROUP E PROTEIN"/>
    <property type="match status" value="1"/>
</dbReference>
<dbReference type="InterPro" id="IPR039685">
    <property type="entry name" value="FANCE"/>
</dbReference>
<dbReference type="InterPro" id="IPR021025">
    <property type="entry name" value="Fanconi_anaemia_gr_E_prot_C"/>
</dbReference>